<organism evidence="1 2">
    <name type="scientific">Planktomarina temperata RCA23</name>
    <dbReference type="NCBI Taxonomy" id="666509"/>
    <lineage>
        <taxon>Bacteria</taxon>
        <taxon>Pseudomonadati</taxon>
        <taxon>Pseudomonadota</taxon>
        <taxon>Alphaproteobacteria</taxon>
        <taxon>Rhodobacterales</taxon>
        <taxon>Paracoccaceae</taxon>
        <taxon>Planktomarina</taxon>
    </lineage>
</organism>
<dbReference type="KEGG" id="ptp:RCA23_c25640"/>
<sequence>MPAITDSPLARSTEAIRLIGIHGPIKLRDLEAHVSFSRSALHRICAQLEALNWARRRVSDKAYVLTYATDDFFASAQFSAPEVDQVQPVLAMAKVEGCYDLTLSMFKNKMHLADVDSTKPPTDWAAEHSLFFSNAALSAQSVMSEQMQKTLIAKAMIQATPEEQTYLRMGKYHEEIHKARMRGYVLDKTLPSISFSWHAETSAICTLTIEPALATLSARQEFLKNHRRIMERFSTTCGDHFQSDEAAMSELRAYG</sequence>
<dbReference type="InterPro" id="IPR036388">
    <property type="entry name" value="WH-like_DNA-bd_sf"/>
</dbReference>
<proteinExistence type="predicted"/>
<dbReference type="Proteomes" id="UP000028680">
    <property type="component" value="Chromosome"/>
</dbReference>
<dbReference type="RefSeq" id="WP_044050683.1">
    <property type="nucleotide sequence ID" value="NZ_CP003984.1"/>
</dbReference>
<name>A0AAN0RKZ5_9RHOB</name>
<dbReference type="EMBL" id="CP003984">
    <property type="protein sequence ID" value="AII88082.1"/>
    <property type="molecule type" value="Genomic_DNA"/>
</dbReference>
<gene>
    <name evidence="1" type="ORF">RCA23_c25640</name>
</gene>
<dbReference type="AlphaFoldDB" id="A0AAN0RKZ5"/>
<dbReference type="InterPro" id="IPR036390">
    <property type="entry name" value="WH_DNA-bd_sf"/>
</dbReference>
<evidence type="ECO:0000313" key="1">
    <source>
        <dbReference type="EMBL" id="AII88082.1"/>
    </source>
</evidence>
<dbReference type="SUPFAM" id="SSF46785">
    <property type="entry name" value="Winged helix' DNA-binding domain"/>
    <property type="match status" value="1"/>
</dbReference>
<keyword evidence="2" id="KW-1185">Reference proteome</keyword>
<reference evidence="1 2" key="1">
    <citation type="journal article" date="2014" name="ISME J.">
        <title>Adaptation of an abundant Roseobacter RCA organism to pelagic systems revealed by genomic and transcriptomic analyses.</title>
        <authorList>
            <person name="Voget S."/>
            <person name="Wemheuer B."/>
            <person name="Brinkhoff T."/>
            <person name="Vollmers J."/>
            <person name="Dietrich S."/>
            <person name="Giebel H.A."/>
            <person name="Beardsley C."/>
            <person name="Sardemann C."/>
            <person name="Bakenhus I."/>
            <person name="Billerbeck S."/>
            <person name="Daniel R."/>
            <person name="Simon M."/>
        </authorList>
    </citation>
    <scope>NUCLEOTIDE SEQUENCE [LARGE SCALE GENOMIC DNA]</scope>
    <source>
        <strain evidence="1 2">RCA23</strain>
    </source>
</reference>
<dbReference type="Gene3D" id="1.10.10.10">
    <property type="entry name" value="Winged helix-like DNA-binding domain superfamily/Winged helix DNA-binding domain"/>
    <property type="match status" value="1"/>
</dbReference>
<evidence type="ECO:0000313" key="2">
    <source>
        <dbReference type="Proteomes" id="UP000028680"/>
    </source>
</evidence>
<protein>
    <submittedName>
        <fullName evidence="1">Uncharacterized protein</fullName>
    </submittedName>
</protein>
<accession>A0AAN0RKZ5</accession>